<dbReference type="PRINTS" id="PR00792">
    <property type="entry name" value="PEPSIN"/>
</dbReference>
<dbReference type="InterPro" id="IPR001969">
    <property type="entry name" value="Aspartic_peptidase_AS"/>
</dbReference>
<protein>
    <submittedName>
        <fullName evidence="10">BA75_01154T0</fullName>
    </submittedName>
</protein>
<evidence type="ECO:0000256" key="8">
    <source>
        <dbReference type="SAM" id="SignalP"/>
    </source>
</evidence>
<accession>A0A1B2J636</accession>
<dbReference type="PANTHER" id="PTHR47966">
    <property type="entry name" value="BETA-SITE APP-CLEAVING ENZYME, ISOFORM A-RELATED"/>
    <property type="match status" value="1"/>
</dbReference>
<gene>
    <name evidence="10" type="ORF">ATY40_BA7501154</name>
</gene>
<sequence>MLVIRLAFLCLGVNLAAAQPNSPFKANKLPFKKVHYSSNPSDRLIKRDNYEKLDLRHLGVLYTAEIEIGSRKTEIEVIVDTGSADLWVIDSNAAVCDSSYLEIQEGTSGSTLSYTESVAPPSSKLLECFEELGIVIDDKISKKFQENRLFKRADTLNFDVDLNKPICDQFGSFNPDSSSTFRSNGSAFSIRYLDTSFANGLWVRDTIHIGDFKIDQQSFALVNVTNNYMGILGLGPSTQQTTNSDSVDNSYTYLGVLDSLRAEGFINSASYSVYLAPDGKTDDADHDDGEILFGAIDEAKIKGQLKLFPYVNPYKSLYPDQYASYITVSSIAVSSYFGSRFIERIPQLALLDTGATFSYLPTYTLIRLAYTIHPSFEYVRQLGLFVIESHLLTSQKQHTIDFRFGEDVLIRSNVSDHLLDVSRFFTSGQYLALTIHESVDGLFILGDTFIKSTYLFFDNENSELGIGQIRITDEEDIQEVGEFTLERDPGYSSTWSIYSYETSLDPLSTGTGTGSTYPPTRSTTARSDPATSRSSTTLQPRTTLTPSIARLSLNSITSHGSSNNGTSSSNGASFTENEGTLTTRSNSLTESGSLTGLESLINDNLITEDASLTTSPNSATSETTSGEFETSTSDGASVISLSIGPFILALLLFTF</sequence>
<dbReference type="PANTHER" id="PTHR47966:SF65">
    <property type="entry name" value="ASPARTIC-TYPE ENDOPEPTIDASE"/>
    <property type="match status" value="1"/>
</dbReference>
<dbReference type="Gene3D" id="2.40.70.10">
    <property type="entry name" value="Acid Proteases"/>
    <property type="match status" value="2"/>
</dbReference>
<feature type="region of interest" description="Disordered" evidence="7">
    <location>
        <begin position="609"/>
        <end position="632"/>
    </location>
</feature>
<dbReference type="PROSITE" id="PS00141">
    <property type="entry name" value="ASP_PROTEASE"/>
    <property type="match status" value="1"/>
</dbReference>
<feature type="compositionally biased region" description="Polar residues" evidence="7">
    <location>
        <begin position="576"/>
        <end position="591"/>
    </location>
</feature>
<evidence type="ECO:0000256" key="4">
    <source>
        <dbReference type="ARBA" id="ARBA00023157"/>
    </source>
</evidence>
<evidence type="ECO:0000313" key="11">
    <source>
        <dbReference type="Proteomes" id="UP000094565"/>
    </source>
</evidence>
<feature type="compositionally biased region" description="Low complexity" evidence="7">
    <location>
        <begin position="508"/>
        <end position="524"/>
    </location>
</feature>
<keyword evidence="11" id="KW-1185">Reference proteome</keyword>
<feature type="signal peptide" evidence="8">
    <location>
        <begin position="1"/>
        <end position="18"/>
    </location>
</feature>
<dbReference type="GO" id="GO:0005576">
    <property type="term" value="C:extracellular region"/>
    <property type="evidence" value="ECO:0007669"/>
    <property type="project" value="UniProtKB-ARBA"/>
</dbReference>
<evidence type="ECO:0000256" key="1">
    <source>
        <dbReference type="ARBA" id="ARBA00007447"/>
    </source>
</evidence>
<comment type="similarity">
    <text evidence="1 6">Belongs to the peptidase A1 family.</text>
</comment>
<dbReference type="EMBL" id="CP014584">
    <property type="protein sequence ID" value="ANZ73441.1"/>
    <property type="molecule type" value="Genomic_DNA"/>
</dbReference>
<evidence type="ECO:0000256" key="7">
    <source>
        <dbReference type="SAM" id="MobiDB-lite"/>
    </source>
</evidence>
<evidence type="ECO:0000259" key="9">
    <source>
        <dbReference type="PROSITE" id="PS51767"/>
    </source>
</evidence>
<keyword evidence="4" id="KW-1015">Disulfide bond</keyword>
<evidence type="ECO:0000313" key="10">
    <source>
        <dbReference type="EMBL" id="ANZ73441.1"/>
    </source>
</evidence>
<keyword evidence="6" id="KW-0645">Protease</keyword>
<feature type="compositionally biased region" description="Polar residues" evidence="7">
    <location>
        <begin position="525"/>
        <end position="546"/>
    </location>
</feature>
<dbReference type="AlphaFoldDB" id="A0A1B2J636"/>
<evidence type="ECO:0000256" key="5">
    <source>
        <dbReference type="PIRSR" id="PIRSR601461-1"/>
    </source>
</evidence>
<name>A0A1B2J636_PICPA</name>
<feature type="domain" description="Peptidase A1" evidence="9">
    <location>
        <begin position="62"/>
        <end position="467"/>
    </location>
</feature>
<feature type="active site" evidence="5">
    <location>
        <position position="80"/>
    </location>
</feature>
<feature type="region of interest" description="Disordered" evidence="7">
    <location>
        <begin position="508"/>
        <end position="591"/>
    </location>
</feature>
<dbReference type="OrthoDB" id="771136at2759"/>
<evidence type="ECO:0000256" key="2">
    <source>
        <dbReference type="ARBA" id="ARBA00022729"/>
    </source>
</evidence>
<feature type="compositionally biased region" description="Low complexity" evidence="7">
    <location>
        <begin position="554"/>
        <end position="575"/>
    </location>
</feature>
<dbReference type="PROSITE" id="PS51767">
    <property type="entry name" value="PEPTIDASE_A1"/>
    <property type="match status" value="1"/>
</dbReference>
<feature type="active site" evidence="5">
    <location>
        <position position="352"/>
    </location>
</feature>
<dbReference type="InterPro" id="IPR033121">
    <property type="entry name" value="PEPTIDASE_A1"/>
</dbReference>
<dbReference type="InterPro" id="IPR021109">
    <property type="entry name" value="Peptidase_aspartic_dom_sf"/>
</dbReference>
<keyword evidence="2 8" id="KW-0732">Signal</keyword>
<feature type="chain" id="PRO_5008539292" evidence="8">
    <location>
        <begin position="19"/>
        <end position="655"/>
    </location>
</feature>
<organism evidence="10 11">
    <name type="scientific">Komagataella pastoris</name>
    <name type="common">Yeast</name>
    <name type="synonym">Pichia pastoris</name>
    <dbReference type="NCBI Taxonomy" id="4922"/>
    <lineage>
        <taxon>Eukaryota</taxon>
        <taxon>Fungi</taxon>
        <taxon>Dikarya</taxon>
        <taxon>Ascomycota</taxon>
        <taxon>Saccharomycotina</taxon>
        <taxon>Pichiomycetes</taxon>
        <taxon>Pichiales</taxon>
        <taxon>Pichiaceae</taxon>
        <taxon>Komagataella</taxon>
    </lineage>
</organism>
<proteinExistence type="inferred from homology"/>
<feature type="compositionally biased region" description="Low complexity" evidence="7">
    <location>
        <begin position="618"/>
        <end position="632"/>
    </location>
</feature>
<dbReference type="SUPFAM" id="SSF50630">
    <property type="entry name" value="Acid proteases"/>
    <property type="match status" value="1"/>
</dbReference>
<reference evidence="10 11" key="1">
    <citation type="submission" date="2016-02" db="EMBL/GenBank/DDBJ databases">
        <title>Comparative genomic and transcriptomic foundation for Pichia pastoris.</title>
        <authorList>
            <person name="Love K.R."/>
            <person name="Shah K.A."/>
            <person name="Whittaker C.A."/>
            <person name="Wu J."/>
            <person name="Bartlett M.C."/>
            <person name="Ma D."/>
            <person name="Leeson R.L."/>
            <person name="Priest M."/>
            <person name="Young S.K."/>
            <person name="Love J.C."/>
        </authorList>
    </citation>
    <scope>NUCLEOTIDE SEQUENCE [LARGE SCALE GENOMIC DNA]</scope>
    <source>
        <strain evidence="10 11">ATCC 28485</strain>
    </source>
</reference>
<dbReference type="GO" id="GO:0006508">
    <property type="term" value="P:proteolysis"/>
    <property type="evidence" value="ECO:0007669"/>
    <property type="project" value="UniProtKB-KW"/>
</dbReference>
<dbReference type="Proteomes" id="UP000094565">
    <property type="component" value="Chromosome 1"/>
</dbReference>
<evidence type="ECO:0000256" key="3">
    <source>
        <dbReference type="ARBA" id="ARBA00022750"/>
    </source>
</evidence>
<keyword evidence="6" id="KW-0378">Hydrolase</keyword>
<dbReference type="Pfam" id="PF00026">
    <property type="entry name" value="Asp"/>
    <property type="match status" value="1"/>
</dbReference>
<dbReference type="InterPro" id="IPR001461">
    <property type="entry name" value="Aspartic_peptidase_A1"/>
</dbReference>
<keyword evidence="3 6" id="KW-0064">Aspartyl protease</keyword>
<evidence type="ECO:0000256" key="6">
    <source>
        <dbReference type="RuleBase" id="RU000454"/>
    </source>
</evidence>
<dbReference type="GO" id="GO:0004190">
    <property type="term" value="F:aspartic-type endopeptidase activity"/>
    <property type="evidence" value="ECO:0007669"/>
    <property type="project" value="UniProtKB-KW"/>
</dbReference>